<comment type="caution">
    <text evidence="2">The sequence shown here is derived from an EMBL/GenBank/DDBJ whole genome shotgun (WGS) entry which is preliminary data.</text>
</comment>
<dbReference type="InterPro" id="IPR000719">
    <property type="entry name" value="Prot_kinase_dom"/>
</dbReference>
<dbReference type="Gene3D" id="3.30.200.20">
    <property type="entry name" value="Phosphorylase Kinase, domain 1"/>
    <property type="match status" value="1"/>
</dbReference>
<dbReference type="CDD" id="cd00180">
    <property type="entry name" value="PKc"/>
    <property type="match status" value="1"/>
</dbReference>
<sequence>MPLLGPEDAEPTVDMLRETLSSATPQPQPYHLSDVVDATLQRLEDSRQLARQIRVWSKSHLRQGSAVAGFIDARSQILEKDLDALRDELCDMSSSIANSVSDRIDDIWASVKRGVADLGELLDFYGRNREQEHHDALDALFASQFILHIDGSRSYPRSLPNQHGLVKVAISIAETLGNIPMNGESLVPQTEVVRSFVERQQHLERCLFRFTEMLEPRYINNYNKTGDVPYKPKGFEGLARGSYGVVIGVEHKETSEELAMKTVKCNEVSKILQEIGVLEVCNHPNIVKLVEAFTVGKDNRNGEDDVVFHLILRPWAPYTLEAFLNSTDGKRIDRCPWFRPGSPQSDLCIYRIMNKLAQAVAHMHGMSIKHKDIKPDNILLHKPFSKDTRPLLTDVGVSKVYIRGGSTKFSDSSYSFLAPEQVKHLQSNLHADIWQLGCCFALMLGVAKRGKAGTEELGDSYCSTKHGRSCQIASEHKHFMTSLKALCDESRFAGEALSNHLAYKLVSRMLDTNHETRLEIHQVLSCLDQLVTQMSTYAVGDLGMSL</sequence>
<dbReference type="Pfam" id="PF00069">
    <property type="entry name" value="Pkinase"/>
    <property type="match status" value="1"/>
</dbReference>
<dbReference type="InterPro" id="IPR008271">
    <property type="entry name" value="Ser/Thr_kinase_AS"/>
</dbReference>
<dbReference type="GO" id="GO:0005524">
    <property type="term" value="F:ATP binding"/>
    <property type="evidence" value="ECO:0007669"/>
    <property type="project" value="InterPro"/>
</dbReference>
<gene>
    <name evidence="2" type="ORF">FMEXI_8737</name>
</gene>
<keyword evidence="2" id="KW-0418">Kinase</keyword>
<dbReference type="PROSITE" id="PS50011">
    <property type="entry name" value="PROTEIN_KINASE_DOM"/>
    <property type="match status" value="1"/>
</dbReference>
<dbReference type="PROSITE" id="PS00108">
    <property type="entry name" value="PROTEIN_KINASE_ST"/>
    <property type="match status" value="1"/>
</dbReference>
<accession>A0A8H5INC6</accession>
<name>A0A8H5INC6_9HYPO</name>
<evidence type="ECO:0000259" key="1">
    <source>
        <dbReference type="PROSITE" id="PS50011"/>
    </source>
</evidence>
<dbReference type="PANTHER" id="PTHR44167">
    <property type="entry name" value="OVARIAN-SPECIFIC SERINE/THREONINE-PROTEIN KINASE LOK-RELATED"/>
    <property type="match status" value="1"/>
</dbReference>
<dbReference type="PANTHER" id="PTHR44167:SF24">
    <property type="entry name" value="SERINE_THREONINE-PROTEIN KINASE CHK2"/>
    <property type="match status" value="1"/>
</dbReference>
<feature type="domain" description="Protein kinase" evidence="1">
    <location>
        <begin position="232"/>
        <end position="531"/>
    </location>
</feature>
<evidence type="ECO:0000313" key="2">
    <source>
        <dbReference type="EMBL" id="KAF5539879.1"/>
    </source>
</evidence>
<organism evidence="2 3">
    <name type="scientific">Fusarium mexicanum</name>
    <dbReference type="NCBI Taxonomy" id="751941"/>
    <lineage>
        <taxon>Eukaryota</taxon>
        <taxon>Fungi</taxon>
        <taxon>Dikarya</taxon>
        <taxon>Ascomycota</taxon>
        <taxon>Pezizomycotina</taxon>
        <taxon>Sordariomycetes</taxon>
        <taxon>Hypocreomycetidae</taxon>
        <taxon>Hypocreales</taxon>
        <taxon>Nectriaceae</taxon>
        <taxon>Fusarium</taxon>
        <taxon>Fusarium fujikuroi species complex</taxon>
    </lineage>
</organism>
<dbReference type="Proteomes" id="UP000522262">
    <property type="component" value="Unassembled WGS sequence"/>
</dbReference>
<evidence type="ECO:0000313" key="3">
    <source>
        <dbReference type="Proteomes" id="UP000522262"/>
    </source>
</evidence>
<protein>
    <submittedName>
        <fullName evidence="2">Serine threonine kinase</fullName>
    </submittedName>
</protein>
<dbReference type="GO" id="GO:0004672">
    <property type="term" value="F:protein kinase activity"/>
    <property type="evidence" value="ECO:0007669"/>
    <property type="project" value="InterPro"/>
</dbReference>
<proteinExistence type="predicted"/>
<dbReference type="AlphaFoldDB" id="A0A8H5INC6"/>
<keyword evidence="2" id="KW-0808">Transferase</keyword>
<dbReference type="SMART" id="SM00220">
    <property type="entry name" value="S_TKc"/>
    <property type="match status" value="1"/>
</dbReference>
<dbReference type="Gene3D" id="1.10.510.10">
    <property type="entry name" value="Transferase(Phosphotransferase) domain 1"/>
    <property type="match status" value="1"/>
</dbReference>
<dbReference type="SUPFAM" id="SSF56112">
    <property type="entry name" value="Protein kinase-like (PK-like)"/>
    <property type="match status" value="1"/>
</dbReference>
<dbReference type="InterPro" id="IPR011009">
    <property type="entry name" value="Kinase-like_dom_sf"/>
</dbReference>
<keyword evidence="3" id="KW-1185">Reference proteome</keyword>
<dbReference type="EMBL" id="JAAOAM010000198">
    <property type="protein sequence ID" value="KAF5539879.1"/>
    <property type="molecule type" value="Genomic_DNA"/>
</dbReference>
<reference evidence="2 3" key="1">
    <citation type="submission" date="2020-05" db="EMBL/GenBank/DDBJ databases">
        <title>Identification and distribution of gene clusters putatively required for synthesis of sphingolipid metabolism inhibitors in phylogenetically diverse species of the filamentous fungus Fusarium.</title>
        <authorList>
            <person name="Kim H.-S."/>
            <person name="Busman M."/>
            <person name="Brown D.W."/>
            <person name="Divon H."/>
            <person name="Uhlig S."/>
            <person name="Proctor R.H."/>
        </authorList>
    </citation>
    <scope>NUCLEOTIDE SEQUENCE [LARGE SCALE GENOMIC DNA]</scope>
    <source>
        <strain evidence="2 3">NRRL 53147</strain>
    </source>
</reference>